<dbReference type="PROSITE" id="PS50048">
    <property type="entry name" value="ZN2_CY6_FUNGAL_2"/>
    <property type="match status" value="1"/>
</dbReference>
<sequence>MASPNQPPATTAMSNSPSAPRDNSSRTNHSHNQNQTHNRQPHTHRDDGESADEAWSGQESVDNNRGEHDDGAEASHNLKRKRPQTISCELCKQRKVKCDRAQPSCGWCTRNGQICEYKERKKPGLRAGYGKELESRLDRLERIIQTQAQLIETHIIDRQNDRDNLSAQINHRSPSSLNSEARSSPRVPLRAQDTPNTEISRRQTAAATASSQASLPMTTMNGVNPSLQQRLPTGMESPVAISQLINNTPRQGRGDRPGVERLEGPNLLYSPAESNAPDPDLPPYDLLYNLVDLYFEHVNTWCPILHRRTTLDTFFGPTPIGVEDRMLLYAIVAVTIRFSKDPRLDKKNEKRFHDNAKQKVLLYGLESSSIKALQALVILALDLVGSSNGPPGWKLLAVISRSVVQIGLSVETTSNLAANWYPSIYTLRANVLPEPHTWVEDESRRRLFWEVYILDRYATITTAFDFALNENDIDRKLPCREEFFNKNRMVETQYFVPHPRTDYSGPRENIGSWGFYVEVIGILSRIHIFLKRPVDIGSLSDVEEWQDMYRKLDDELTRWESYLPKEYAFENALRLLMSKANKTVNCGWAMLHATYQTAIIRLHSSAAYPTTRSAIFTPSYSAIQRCLLAVQAIHTLTTFVVDHGILDKVGPTFAFTLWVCARLLLVHGSTVAHTLNPEIYFFVKTLRDMGQYWQVAERYSSILQRVLDEYCDFEQTRDTLITGGEQPGTPSAVKILADMRRCAFDLDFLITRQPRATAGADTTCAGVRQTADAPLGPRVGGLQDAEYLDLFGFFNYPRLPQYTDSLTQQTVGGQPVMTNNLASTQAQAEPVSSVTNGNISANANGNGNGNGQTMDYNKYNSVNAPSTVGNVSGNNGFALNNIFPGQEFNITNYLVPTPETDWLFSNER</sequence>
<keyword evidence="3" id="KW-0805">Transcription regulation</keyword>
<dbReference type="GO" id="GO:0006351">
    <property type="term" value="P:DNA-templated transcription"/>
    <property type="evidence" value="ECO:0007669"/>
    <property type="project" value="InterPro"/>
</dbReference>
<keyword evidence="10" id="KW-1185">Reference proteome</keyword>
<feature type="compositionally biased region" description="Basic and acidic residues" evidence="7">
    <location>
        <begin position="252"/>
        <end position="263"/>
    </location>
</feature>
<organism evidence="9 10">
    <name type="scientific">Ascosphaera apis ARSEF 7405</name>
    <dbReference type="NCBI Taxonomy" id="392613"/>
    <lineage>
        <taxon>Eukaryota</taxon>
        <taxon>Fungi</taxon>
        <taxon>Dikarya</taxon>
        <taxon>Ascomycota</taxon>
        <taxon>Pezizomycotina</taxon>
        <taxon>Eurotiomycetes</taxon>
        <taxon>Eurotiomycetidae</taxon>
        <taxon>Onygenales</taxon>
        <taxon>Ascosphaeraceae</taxon>
        <taxon>Ascosphaera</taxon>
    </lineage>
</organism>
<keyword evidence="6" id="KW-0539">Nucleus</keyword>
<keyword evidence="5" id="KW-0804">Transcription</keyword>
<evidence type="ECO:0000256" key="1">
    <source>
        <dbReference type="ARBA" id="ARBA00004123"/>
    </source>
</evidence>
<evidence type="ECO:0000256" key="4">
    <source>
        <dbReference type="ARBA" id="ARBA00023125"/>
    </source>
</evidence>
<feature type="compositionally biased region" description="Basic and acidic residues" evidence="7">
    <location>
        <begin position="62"/>
        <end position="73"/>
    </location>
</feature>
<feature type="compositionally biased region" description="Polar residues" evidence="7">
    <location>
        <begin position="215"/>
        <end position="231"/>
    </location>
</feature>
<dbReference type="InterPro" id="IPR001138">
    <property type="entry name" value="Zn2Cys6_DnaBD"/>
</dbReference>
<dbReference type="SMART" id="SM00066">
    <property type="entry name" value="GAL4"/>
    <property type="match status" value="1"/>
</dbReference>
<dbReference type="InterPro" id="IPR050815">
    <property type="entry name" value="TF_fung"/>
</dbReference>
<dbReference type="OrthoDB" id="5376052at2759"/>
<feature type="compositionally biased region" description="Polar residues" evidence="7">
    <location>
        <begin position="8"/>
        <end position="22"/>
    </location>
</feature>
<dbReference type="PANTHER" id="PTHR47338">
    <property type="entry name" value="ZN(II)2CYS6 TRANSCRIPTION FACTOR (EUROFUNG)-RELATED"/>
    <property type="match status" value="1"/>
</dbReference>
<proteinExistence type="predicted"/>
<dbReference type="GO" id="GO:0008270">
    <property type="term" value="F:zinc ion binding"/>
    <property type="evidence" value="ECO:0007669"/>
    <property type="project" value="InterPro"/>
</dbReference>
<dbReference type="GO" id="GO:0005634">
    <property type="term" value="C:nucleus"/>
    <property type="evidence" value="ECO:0007669"/>
    <property type="project" value="UniProtKB-SubCell"/>
</dbReference>
<evidence type="ECO:0000259" key="8">
    <source>
        <dbReference type="PROSITE" id="PS50048"/>
    </source>
</evidence>
<protein>
    <submittedName>
        <fullName evidence="9">C6 transcription factor</fullName>
    </submittedName>
</protein>
<dbReference type="PROSITE" id="PS00463">
    <property type="entry name" value="ZN2_CY6_FUNGAL_1"/>
    <property type="match status" value="1"/>
</dbReference>
<keyword evidence="2" id="KW-0479">Metal-binding</keyword>
<name>A0A162IEC0_9EURO</name>
<evidence type="ECO:0000256" key="2">
    <source>
        <dbReference type="ARBA" id="ARBA00022723"/>
    </source>
</evidence>
<dbReference type="Proteomes" id="UP000242877">
    <property type="component" value="Unassembled WGS sequence"/>
</dbReference>
<feature type="region of interest" description="Disordered" evidence="7">
    <location>
        <begin position="168"/>
        <end position="231"/>
    </location>
</feature>
<dbReference type="PANTHER" id="PTHR47338:SF28">
    <property type="entry name" value="C6 TRANSCRIPTION FACTOR"/>
    <property type="match status" value="1"/>
</dbReference>
<dbReference type="InterPro" id="IPR007219">
    <property type="entry name" value="XnlR_reg_dom"/>
</dbReference>
<accession>A0A162IEC0</accession>
<reference evidence="9 10" key="1">
    <citation type="journal article" date="2016" name="Genome Biol. Evol.">
        <title>Divergent and convergent evolution of fungal pathogenicity.</title>
        <authorList>
            <person name="Shang Y."/>
            <person name="Xiao G."/>
            <person name="Zheng P."/>
            <person name="Cen K."/>
            <person name="Zhan S."/>
            <person name="Wang C."/>
        </authorList>
    </citation>
    <scope>NUCLEOTIDE SEQUENCE [LARGE SCALE GENOMIC DNA]</scope>
    <source>
        <strain evidence="9 10">ARSEF 7405</strain>
    </source>
</reference>
<feature type="region of interest" description="Disordered" evidence="7">
    <location>
        <begin position="1"/>
        <end position="80"/>
    </location>
</feature>
<dbReference type="VEuPathDB" id="FungiDB:AAP_05336"/>
<feature type="compositionally biased region" description="Polar residues" evidence="7">
    <location>
        <begin position="168"/>
        <end position="182"/>
    </location>
</feature>
<comment type="caution">
    <text evidence="9">The sequence shown here is derived from an EMBL/GenBank/DDBJ whole genome shotgun (WGS) entry which is preliminary data.</text>
</comment>
<dbReference type="GO" id="GO:0000981">
    <property type="term" value="F:DNA-binding transcription factor activity, RNA polymerase II-specific"/>
    <property type="evidence" value="ECO:0007669"/>
    <property type="project" value="InterPro"/>
</dbReference>
<feature type="region of interest" description="Disordered" evidence="7">
    <location>
        <begin position="245"/>
        <end position="276"/>
    </location>
</feature>
<dbReference type="SMART" id="SM00906">
    <property type="entry name" value="Fungal_trans"/>
    <property type="match status" value="1"/>
</dbReference>
<dbReference type="Pfam" id="PF00172">
    <property type="entry name" value="Zn_clus"/>
    <property type="match status" value="1"/>
</dbReference>
<dbReference type="GO" id="GO:0003677">
    <property type="term" value="F:DNA binding"/>
    <property type="evidence" value="ECO:0007669"/>
    <property type="project" value="UniProtKB-KW"/>
</dbReference>
<dbReference type="Pfam" id="PF04082">
    <property type="entry name" value="Fungal_trans"/>
    <property type="match status" value="1"/>
</dbReference>
<dbReference type="AlphaFoldDB" id="A0A162IEC0"/>
<evidence type="ECO:0000313" key="9">
    <source>
        <dbReference type="EMBL" id="KZZ87852.1"/>
    </source>
</evidence>
<comment type="subcellular location">
    <subcellularLocation>
        <location evidence="1">Nucleus</location>
    </subcellularLocation>
</comment>
<feature type="compositionally biased region" description="Low complexity" evidence="7">
    <location>
        <begin position="202"/>
        <end position="214"/>
    </location>
</feature>
<dbReference type="CDD" id="cd00067">
    <property type="entry name" value="GAL4"/>
    <property type="match status" value="1"/>
</dbReference>
<keyword evidence="4" id="KW-0238">DNA-binding</keyword>
<feature type="compositionally biased region" description="Low complexity" evidence="7">
    <location>
        <begin position="26"/>
        <end position="38"/>
    </location>
</feature>
<evidence type="ECO:0000256" key="7">
    <source>
        <dbReference type="SAM" id="MobiDB-lite"/>
    </source>
</evidence>
<dbReference type="CDD" id="cd12148">
    <property type="entry name" value="fungal_TF_MHR"/>
    <property type="match status" value="1"/>
</dbReference>
<evidence type="ECO:0000313" key="10">
    <source>
        <dbReference type="Proteomes" id="UP000242877"/>
    </source>
</evidence>
<gene>
    <name evidence="9" type="ORF">AAP_05336</name>
</gene>
<evidence type="ECO:0000256" key="5">
    <source>
        <dbReference type="ARBA" id="ARBA00023163"/>
    </source>
</evidence>
<dbReference type="SUPFAM" id="SSF57701">
    <property type="entry name" value="Zn2/Cys6 DNA-binding domain"/>
    <property type="match status" value="1"/>
</dbReference>
<feature type="domain" description="Zn(2)-C6 fungal-type" evidence="8">
    <location>
        <begin position="87"/>
        <end position="117"/>
    </location>
</feature>
<dbReference type="Gene3D" id="4.10.240.10">
    <property type="entry name" value="Zn(2)-C6 fungal-type DNA-binding domain"/>
    <property type="match status" value="1"/>
</dbReference>
<dbReference type="InterPro" id="IPR036864">
    <property type="entry name" value="Zn2-C6_fun-type_DNA-bd_sf"/>
</dbReference>
<evidence type="ECO:0000256" key="6">
    <source>
        <dbReference type="ARBA" id="ARBA00023242"/>
    </source>
</evidence>
<evidence type="ECO:0000256" key="3">
    <source>
        <dbReference type="ARBA" id="ARBA00023015"/>
    </source>
</evidence>
<dbReference type="EMBL" id="AZGZ01000030">
    <property type="protein sequence ID" value="KZZ87852.1"/>
    <property type="molecule type" value="Genomic_DNA"/>
</dbReference>